<gene>
    <name evidence="7" type="ORF">C7H83_06040</name>
</gene>
<dbReference type="InterPro" id="IPR000914">
    <property type="entry name" value="SBP_5_dom"/>
</dbReference>
<protein>
    <submittedName>
        <fullName evidence="7">ABC transporter substrate-binding protein</fullName>
    </submittedName>
</protein>
<sequence>MKAKQLSLVIATAAALLLAACGTSNGSSAGLTTQVQAEETSATDNTLDIGTTNTISGFNVFNTTDVAGQWIQRFMYPSLLDQPEAGVFEANVASMTTEDNLVYTITIKDDVVWSDGTPFTADDVAYNFNVIANPNVETSNSANLKSIEGVDDAGKLAEGTETISGVRVINDKTLTITLKTATDPTYVYENIGFKIMIAPKHVVEKEDIYNLGSSEFATNPTVFAGPYKFVKYESGSYVKMVANESYHKGKPTIENAIVHIMDSTGMVIALQARELDMTAGGGIALIPISDIKFLEQNEDIYVESNYGTSVQFMYINNEKFDNATFRQALLAAVDRDRMSEGLLQGEGEVVPTTYTSISAYKDPDLDPVAYDPDRAKELLAESGFDTSQTIKLAVPTGNVTRMYAANLIEQDLEAIGLDVVQTSADFTTHAANVSAGDYDLAMMGLALNVDPDQGSYWSSSGLNQVNINDPELDQLISQGASQTSFEDRYETYKAIQARFQDQAYLVPLYSDYQFTIQTTDLNGGIQPFWFGSLTDIQEWTFN</sequence>
<organism evidence="7 8">
    <name type="scientific">Tetragenococcus halophilus</name>
    <name type="common">Pediococcus halophilus</name>
    <dbReference type="NCBI Taxonomy" id="51669"/>
    <lineage>
        <taxon>Bacteria</taxon>
        <taxon>Bacillati</taxon>
        <taxon>Bacillota</taxon>
        <taxon>Bacilli</taxon>
        <taxon>Lactobacillales</taxon>
        <taxon>Enterococcaceae</taxon>
        <taxon>Tetragenococcus</taxon>
    </lineage>
</organism>
<name>A0A3G5FI62_TETHA</name>
<evidence type="ECO:0000256" key="1">
    <source>
        <dbReference type="ARBA" id="ARBA00004196"/>
    </source>
</evidence>
<dbReference type="Gene3D" id="3.90.76.10">
    <property type="entry name" value="Dipeptide-binding Protein, Domain 1"/>
    <property type="match status" value="1"/>
</dbReference>
<feature type="signal peptide" evidence="5">
    <location>
        <begin position="1"/>
        <end position="29"/>
    </location>
</feature>
<dbReference type="GO" id="GO:0030313">
    <property type="term" value="C:cell envelope"/>
    <property type="evidence" value="ECO:0007669"/>
    <property type="project" value="UniProtKB-SubCell"/>
</dbReference>
<proteinExistence type="inferred from homology"/>
<dbReference type="PIRSF" id="PIRSF002741">
    <property type="entry name" value="MppA"/>
    <property type="match status" value="1"/>
</dbReference>
<dbReference type="Gene3D" id="3.10.105.10">
    <property type="entry name" value="Dipeptide-binding Protein, Domain 3"/>
    <property type="match status" value="1"/>
</dbReference>
<dbReference type="GO" id="GO:0043190">
    <property type="term" value="C:ATP-binding cassette (ABC) transporter complex"/>
    <property type="evidence" value="ECO:0007669"/>
    <property type="project" value="InterPro"/>
</dbReference>
<dbReference type="SUPFAM" id="SSF53850">
    <property type="entry name" value="Periplasmic binding protein-like II"/>
    <property type="match status" value="1"/>
</dbReference>
<dbReference type="GO" id="GO:0042597">
    <property type="term" value="C:periplasmic space"/>
    <property type="evidence" value="ECO:0007669"/>
    <property type="project" value="UniProtKB-ARBA"/>
</dbReference>
<dbReference type="GO" id="GO:0015833">
    <property type="term" value="P:peptide transport"/>
    <property type="evidence" value="ECO:0007669"/>
    <property type="project" value="TreeGrafter"/>
</dbReference>
<evidence type="ECO:0000259" key="6">
    <source>
        <dbReference type="Pfam" id="PF00496"/>
    </source>
</evidence>
<keyword evidence="4 5" id="KW-0732">Signal</keyword>
<dbReference type="Gene3D" id="3.40.190.10">
    <property type="entry name" value="Periplasmic binding protein-like II"/>
    <property type="match status" value="1"/>
</dbReference>
<evidence type="ECO:0000256" key="2">
    <source>
        <dbReference type="ARBA" id="ARBA00005695"/>
    </source>
</evidence>
<dbReference type="GO" id="GO:1904680">
    <property type="term" value="F:peptide transmembrane transporter activity"/>
    <property type="evidence" value="ECO:0007669"/>
    <property type="project" value="TreeGrafter"/>
</dbReference>
<evidence type="ECO:0000256" key="5">
    <source>
        <dbReference type="SAM" id="SignalP"/>
    </source>
</evidence>
<comment type="subcellular location">
    <subcellularLocation>
        <location evidence="1">Cell envelope</location>
    </subcellularLocation>
</comment>
<dbReference type="PROSITE" id="PS51257">
    <property type="entry name" value="PROKAR_LIPOPROTEIN"/>
    <property type="match status" value="1"/>
</dbReference>
<evidence type="ECO:0000256" key="3">
    <source>
        <dbReference type="ARBA" id="ARBA00022448"/>
    </source>
</evidence>
<reference evidence="7 8" key="1">
    <citation type="journal article" date="2012" name="Int. J. Syst. Evol. Microbiol.">
        <title>Characterization of Tetragenococcus strains from sugar thick juice reveals a novel species, Tetragenococcus osmophilus sp. nov., and divides Tetragenococcus halophilus into two subspecies, T. halophilus subsp. halophilus subsp. nov. and T. halophilus subsp. flandriensis subsp. nov.</title>
        <authorList>
            <person name="Juste A."/>
            <person name="Van Trappen S."/>
            <person name="Verreth C."/>
            <person name="Cleenwerck I."/>
            <person name="De Vos P."/>
            <person name="Lievens B."/>
            <person name="Willems K.A."/>
        </authorList>
    </citation>
    <scope>NUCLEOTIDE SEQUENCE [LARGE SCALE GENOMIC DNA]</scope>
    <source>
        <strain evidence="7 8">LMG 26042</strain>
    </source>
</reference>
<feature type="chain" id="PRO_5038378155" evidence="5">
    <location>
        <begin position="30"/>
        <end position="542"/>
    </location>
</feature>
<accession>A0A3G5FI62</accession>
<dbReference type="RefSeq" id="WP_103892165.1">
    <property type="nucleotide sequence ID" value="NZ_CP027768.1"/>
</dbReference>
<comment type="similarity">
    <text evidence="2">Belongs to the bacterial solute-binding protein 5 family.</text>
</comment>
<evidence type="ECO:0000256" key="4">
    <source>
        <dbReference type="ARBA" id="ARBA00022729"/>
    </source>
</evidence>
<dbReference type="AlphaFoldDB" id="A0A3G5FI62"/>
<dbReference type="EMBL" id="CP027768">
    <property type="protein sequence ID" value="AYW50053.1"/>
    <property type="molecule type" value="Genomic_DNA"/>
</dbReference>
<dbReference type="PANTHER" id="PTHR30290">
    <property type="entry name" value="PERIPLASMIC BINDING COMPONENT OF ABC TRANSPORTER"/>
    <property type="match status" value="1"/>
</dbReference>
<dbReference type="InterPro" id="IPR030678">
    <property type="entry name" value="Peptide/Ni-bd"/>
</dbReference>
<feature type="domain" description="Solute-binding protein family 5" evidence="6">
    <location>
        <begin position="96"/>
        <end position="460"/>
    </location>
</feature>
<evidence type="ECO:0000313" key="8">
    <source>
        <dbReference type="Proteomes" id="UP000280475"/>
    </source>
</evidence>
<keyword evidence="3" id="KW-0813">Transport</keyword>
<dbReference type="Proteomes" id="UP000280475">
    <property type="component" value="Chromosome"/>
</dbReference>
<dbReference type="InterPro" id="IPR039424">
    <property type="entry name" value="SBP_5"/>
</dbReference>
<dbReference type="Pfam" id="PF00496">
    <property type="entry name" value="SBP_bac_5"/>
    <property type="match status" value="1"/>
</dbReference>
<dbReference type="PANTHER" id="PTHR30290:SF10">
    <property type="entry name" value="PERIPLASMIC OLIGOPEPTIDE-BINDING PROTEIN-RELATED"/>
    <property type="match status" value="1"/>
</dbReference>
<evidence type="ECO:0000313" key="7">
    <source>
        <dbReference type="EMBL" id="AYW50053.1"/>
    </source>
</evidence>